<feature type="region of interest" description="Disordered" evidence="1">
    <location>
        <begin position="2699"/>
        <end position="2720"/>
    </location>
</feature>
<feature type="region of interest" description="Disordered" evidence="1">
    <location>
        <begin position="1685"/>
        <end position="1725"/>
    </location>
</feature>
<feature type="region of interest" description="Disordered" evidence="1">
    <location>
        <begin position="1739"/>
        <end position="1759"/>
    </location>
</feature>
<feature type="compositionally biased region" description="Polar residues" evidence="1">
    <location>
        <begin position="124"/>
        <end position="147"/>
    </location>
</feature>
<feature type="compositionally biased region" description="Polar residues" evidence="1">
    <location>
        <begin position="1031"/>
        <end position="1082"/>
    </location>
</feature>
<feature type="compositionally biased region" description="Polar residues" evidence="1">
    <location>
        <begin position="1922"/>
        <end position="1933"/>
    </location>
</feature>
<feature type="compositionally biased region" description="Basic and acidic residues" evidence="1">
    <location>
        <begin position="373"/>
        <end position="384"/>
    </location>
</feature>
<name>A0A6P4YWZ1_BRABE</name>
<feature type="region of interest" description="Disordered" evidence="1">
    <location>
        <begin position="3035"/>
        <end position="3080"/>
    </location>
</feature>
<evidence type="ECO:0000256" key="1">
    <source>
        <dbReference type="SAM" id="MobiDB-lite"/>
    </source>
</evidence>
<feature type="compositionally biased region" description="Basic and acidic residues" evidence="1">
    <location>
        <begin position="42"/>
        <end position="52"/>
    </location>
</feature>
<feature type="compositionally biased region" description="Polar residues" evidence="1">
    <location>
        <begin position="949"/>
        <end position="1006"/>
    </location>
</feature>
<dbReference type="RefSeq" id="XP_019626264.1">
    <property type="nucleotide sequence ID" value="XM_019770705.1"/>
</dbReference>
<organism evidence="2 3">
    <name type="scientific">Branchiostoma belcheri</name>
    <name type="common">Amphioxus</name>
    <dbReference type="NCBI Taxonomy" id="7741"/>
    <lineage>
        <taxon>Eukaryota</taxon>
        <taxon>Metazoa</taxon>
        <taxon>Chordata</taxon>
        <taxon>Cephalochordata</taxon>
        <taxon>Leptocardii</taxon>
        <taxon>Amphioxiformes</taxon>
        <taxon>Branchiostomatidae</taxon>
        <taxon>Branchiostoma</taxon>
    </lineage>
</organism>
<gene>
    <name evidence="3" type="primary">LOC109471420</name>
</gene>
<feature type="compositionally biased region" description="Low complexity" evidence="1">
    <location>
        <begin position="231"/>
        <end position="248"/>
    </location>
</feature>
<feature type="compositionally biased region" description="Polar residues" evidence="1">
    <location>
        <begin position="414"/>
        <end position="443"/>
    </location>
</feature>
<dbReference type="OrthoDB" id="10063224at2759"/>
<dbReference type="KEGG" id="bbel:109471420"/>
<feature type="compositionally biased region" description="Polar residues" evidence="1">
    <location>
        <begin position="1708"/>
        <end position="1725"/>
    </location>
</feature>
<feature type="compositionally biased region" description="Polar residues" evidence="1">
    <location>
        <begin position="831"/>
        <end position="840"/>
    </location>
</feature>
<dbReference type="InterPro" id="IPR011049">
    <property type="entry name" value="Serralysin-like_metalloprot_C"/>
</dbReference>
<accession>A0A6P4YWZ1</accession>
<feature type="region of interest" description="Disordered" evidence="1">
    <location>
        <begin position="652"/>
        <end position="714"/>
    </location>
</feature>
<feature type="region of interest" description="Disordered" evidence="1">
    <location>
        <begin position="64"/>
        <end position="167"/>
    </location>
</feature>
<dbReference type="SUPFAM" id="SSF101967">
    <property type="entry name" value="Adhesin YadA, collagen-binding domain"/>
    <property type="match status" value="1"/>
</dbReference>
<dbReference type="GeneID" id="109471420"/>
<feature type="compositionally biased region" description="Basic residues" evidence="1">
    <location>
        <begin position="218"/>
        <end position="230"/>
    </location>
</feature>
<feature type="compositionally biased region" description="Polar residues" evidence="1">
    <location>
        <begin position="1685"/>
        <end position="1696"/>
    </location>
</feature>
<feature type="compositionally biased region" description="Polar residues" evidence="1">
    <location>
        <begin position="1847"/>
        <end position="1865"/>
    </location>
</feature>
<feature type="region of interest" description="Disordered" evidence="1">
    <location>
        <begin position="1834"/>
        <end position="1892"/>
    </location>
</feature>
<feature type="compositionally biased region" description="Low complexity" evidence="1">
    <location>
        <begin position="1442"/>
        <end position="1471"/>
    </location>
</feature>
<feature type="region of interest" description="Disordered" evidence="1">
    <location>
        <begin position="2661"/>
        <end position="2680"/>
    </location>
</feature>
<feature type="compositionally biased region" description="Basic residues" evidence="1">
    <location>
        <begin position="1490"/>
        <end position="1511"/>
    </location>
</feature>
<feature type="region of interest" description="Disordered" evidence="1">
    <location>
        <begin position="1577"/>
        <end position="1665"/>
    </location>
</feature>
<feature type="compositionally biased region" description="Low complexity" evidence="1">
    <location>
        <begin position="1007"/>
        <end position="1030"/>
    </location>
</feature>
<feature type="compositionally biased region" description="Polar residues" evidence="1">
    <location>
        <begin position="1635"/>
        <end position="1660"/>
    </location>
</feature>
<feature type="compositionally biased region" description="Polar residues" evidence="1">
    <location>
        <begin position="32"/>
        <end position="41"/>
    </location>
</feature>
<feature type="compositionally biased region" description="Polar residues" evidence="1">
    <location>
        <begin position="904"/>
        <end position="918"/>
    </location>
</feature>
<feature type="region of interest" description="Disordered" evidence="1">
    <location>
        <begin position="776"/>
        <end position="1560"/>
    </location>
</feature>
<feature type="compositionally biased region" description="Basic and acidic residues" evidence="1">
    <location>
        <begin position="2174"/>
        <end position="2189"/>
    </location>
</feature>
<feature type="compositionally biased region" description="Pro residues" evidence="1">
    <location>
        <begin position="3045"/>
        <end position="3057"/>
    </location>
</feature>
<evidence type="ECO:0000313" key="3">
    <source>
        <dbReference type="RefSeq" id="XP_019626264.1"/>
    </source>
</evidence>
<feature type="compositionally biased region" description="Low complexity" evidence="1">
    <location>
        <begin position="75"/>
        <end position="85"/>
    </location>
</feature>
<feature type="region of interest" description="Disordered" evidence="1">
    <location>
        <begin position="187"/>
        <end position="248"/>
    </location>
</feature>
<feature type="region of interest" description="Disordered" evidence="1">
    <location>
        <begin position="1"/>
        <end position="52"/>
    </location>
</feature>
<feature type="compositionally biased region" description="Polar residues" evidence="1">
    <location>
        <begin position="780"/>
        <end position="791"/>
    </location>
</feature>
<protein>
    <submittedName>
        <fullName evidence="3">Uncharacterized protein LOC109471420</fullName>
    </submittedName>
</protein>
<keyword evidence="2" id="KW-1185">Reference proteome</keyword>
<proteinExistence type="predicted"/>
<feature type="compositionally biased region" description="Basic residues" evidence="1">
    <location>
        <begin position="1295"/>
        <end position="1306"/>
    </location>
</feature>
<feature type="region of interest" description="Disordered" evidence="1">
    <location>
        <begin position="330"/>
        <end position="459"/>
    </location>
</feature>
<feature type="compositionally biased region" description="Basic residues" evidence="1">
    <location>
        <begin position="349"/>
        <end position="358"/>
    </location>
</feature>
<feature type="compositionally biased region" description="Polar residues" evidence="1">
    <location>
        <begin position="1099"/>
        <end position="1136"/>
    </location>
</feature>
<feature type="compositionally biased region" description="Basic and acidic residues" evidence="1">
    <location>
        <begin position="657"/>
        <end position="671"/>
    </location>
</feature>
<evidence type="ECO:0000313" key="2">
    <source>
        <dbReference type="Proteomes" id="UP000515135"/>
    </source>
</evidence>
<feature type="compositionally biased region" description="Polar residues" evidence="1">
    <location>
        <begin position="450"/>
        <end position="459"/>
    </location>
</feature>
<feature type="region of interest" description="Disordered" evidence="1">
    <location>
        <begin position="274"/>
        <end position="305"/>
    </location>
</feature>
<feature type="compositionally biased region" description="Low complexity" evidence="1">
    <location>
        <begin position="1261"/>
        <end position="1288"/>
    </location>
</feature>
<feature type="compositionally biased region" description="Polar residues" evidence="1">
    <location>
        <begin position="1606"/>
        <end position="1619"/>
    </location>
</feature>
<feature type="compositionally biased region" description="Polar residues" evidence="1">
    <location>
        <begin position="704"/>
        <end position="714"/>
    </location>
</feature>
<reference evidence="3" key="1">
    <citation type="submission" date="2025-08" db="UniProtKB">
        <authorList>
            <consortium name="RefSeq"/>
        </authorList>
    </citation>
    <scope>IDENTIFICATION</scope>
    <source>
        <tissue evidence="3">Gonad</tissue>
    </source>
</reference>
<feature type="region of interest" description="Disordered" evidence="1">
    <location>
        <begin position="1920"/>
        <end position="1950"/>
    </location>
</feature>
<feature type="compositionally biased region" description="Basic and acidic residues" evidence="1">
    <location>
        <begin position="1536"/>
        <end position="1556"/>
    </location>
</feature>
<dbReference type="Proteomes" id="UP000515135">
    <property type="component" value="Unplaced"/>
</dbReference>
<feature type="compositionally biased region" description="Basic residues" evidence="1">
    <location>
        <begin position="795"/>
        <end position="815"/>
    </location>
</feature>
<feature type="region of interest" description="Disordered" evidence="1">
    <location>
        <begin position="2148"/>
        <end position="2227"/>
    </location>
</feature>
<feature type="compositionally biased region" description="Polar residues" evidence="1">
    <location>
        <begin position="2202"/>
        <end position="2213"/>
    </location>
</feature>
<sequence length="3159" mass="346009">MTRKGGGWRGRGRSGARWRDSRARGNPAEACQVNTRGTVTIKQEKQDEGYGDVKVKSFEEIMAEKRRRRLGQQTAARSSAAPGAATDVTETHSTPGRPKDSPVQSVRSAVSDPGGTALFRGVANFNNSTGNINTTQGSWTSSASSTPVRPLASILKSSSSSSPVFPGDQLGFGTPIVYLDRLSQAQEDELSRVGMIRTPSNSPSPDRGSPAAKERTPKSKKKGAGKRKSGTKAYLGTSGEESTESSTVAVKVETDVGALGKFGDSSGLLGLRNLLKGSANQRPGDSRTEQDEVPTSSGLFSPVPSHTVPVETILSECRNPFELTQQQDVILIDSSEDESDTKISGQSSKGRRKKKRERKVREGQQDSSLEFAWIKKEPKEDAKDTAQPNLSPLPNPLTFPYRNNTMDYGLRNGPFTTTSSDTPQEVVPSSSPEQPGTSDSSRNVWDIFSETGSNTSGTVSTQPVAVAELFVNTPTTALTVPTTSDHPKQTVPPVDTFDVTQLSRASSPDSNASYSVLLKSVQELSELDEEHQTSTYSPEYDVLNGNTEAATLANSCSSLSQPPLVETEYSYIELLNGQPEVPITSPQAELSMPTLQPELPMAGQPNCNIPQTDSISNCMSPTQLLLEAGIQNNVDLSPPKLLLDSPALVQTFPSQLDGHDHNKGGTEHISEAESSQESQENARRGETQVTQDGIELDKTDVEKNNNPLSKNPQVVTSPSVIEDLEVDMLLSSFETLAMPVDIAEMQSDKTLEVADMECPSQCAKSGEYDVLQTVHEVPTRASSQLEASTSEKTGRGRRKPQQKKRQSARLRKKSGRSTQVEPGSQGVGQDYSENGQNSPQLKRKSSRMKPNAPLVEQKLARVTTDSPRVEQKSPQMQSDCPRVEENSPQVQSEKSESVRHNLPQVKQSLPQVKANSPQVRRKSPRGGQDSPCVRKKTRRGGRTASRTGQNSPQVGQNSPQVAQDSPQFGQDSPQVGQDSPQVGQNSPQVGQDSPQVGQDSPQVGQDSPQVGQGSPQVGQGSPQVGQSSPQLRQDSQQVGQNSPQVGQNSPQVGQNSPQVGQDSPQVRQDSPQVGQDSPQVGQDSPLVGQDSPLEKEPPQQEQNSPQLETNIPQAGQTLLPAEQNSTQNSPQLSDLTPQLEHNPPQEPPQVKPKSPQMKAKSRKSPRVRQNSPRVRKKTLRVKWTAPQPANKPPQLGHDPPQLGHDPPQLGDDPLQLGHDPPQLGHDPPQLGDDPLQLGDNPLQLGDNPLQLGDNPPELGHDPPQLGQDPPQLGHDPPQLGQDPPQLGHDPPQKPQKAKSPRVKPKSPRVTAKSQQVKRKSPRVEQNSPRVRKKTAPQLAHDPPQLGDNPPQLGDDPPQLGDNPPQLGHDQPQLEGDPLPKLPQVKPKSPRVTAKSQQVKRKSPRVERDSPQVRKKTAPQPANNPPQLGDDPPQLGHDPSQLGHDPPQLGQDPPQLGHDPPQLGQDPPQLGHDPPQLGDNPPQNLQQLTKPGKRKQNSSKMPKKVHKSHHQKPAASTPFIPLSPGSNDYKVANSTTKSDKDVSTSEGVHRSMRRQEEAATGSPRVFRSYLARVAGSISSNTDSQHAPVGGFEFSTPSMLSRHGSPSVIGTTSTPAYSKENQPAPRDARAPSLSPIVCSSSPFTRTTQPEVSYASSPGNDGSNLRLISLGTSPRTAETSLSACSPFLSTASPRSSPFGSSDAGYEGRQAVASSSPYTGNSVDKTRSFGQSYITVDTTRCSATLSESESEEKEVATTPEPTSVRKVKFGMPEDLQVKLNRTKREVKRTMVPSPQKSWVSLATGSAILQRSSPAGCSDNDDAISLFVSRDEDSWFLIDDDGENETSRDTQLDNSPAAKNTTSLPSVQQAHRQKPSPVVCNPAEGASSSPGLPDQTDVRVHRTQGGLIVKLPQRTLMKRKGVAMHGTTAQDETQTAGLSSPKRLRTAVSTREGTRPMEMERNTGRGAAQQTAQYDRHGNRCLPLPFGYCRQHFLSLQGCSMQYHGCKFDHRLTSKAMARDLIDYVSGKGLAVPLTVYRDYIRLLIQAGDTAEAVATFRKLRNWNSGELTVIVDELTDNLLSMQCWGYLQEVLLLVLQKGIMPNENVLCELIQHHGDYNNILAIRQLMDKYDECNVRPGDNVLLLVDSCLAGPDRPPSRDSLTSEEDVDDRHHRHFSRVQSERRGIAMETARADPKNAAGPRPADRPTGSQDKPGQSLWSDGACGTVLQEPSRSHTPLGIVNPQPHYTMESFIQRFQLLAKSRVPMEELGKQLGMLYTSMKTTVGTESSGNVDVLRALCDAVSSQECFSEVFHAMVKTLGYSGEDDGIILYTEDIVPLGRVAVSLLLEARQREAWEQGFYMLYLMHEHSMLYDELPGLSDAWSEEDRWRVSNAALQMCLKSDNVGSALEVLKGRDDSWQCPPESLGPVFEERRCLLQEILTAVTLKAENAEDYFTLMDTIKGMGVNLDQQWMEILKQNLSDETVSLVALVSEQMMRRGLLDVRSSGEEDMREIISSLVDVLGRNKLEDEARKVFLHGCLQGMYKIPLYPEEGKRWDLFVPFDLKATEMQFYVERHFQFLGHDLMKGKFEGNHLTITLWHSTALREEDAEGRTRLKQALQDGFGFKHGVEFIGQVVRGCFTVVMYYSAILGWLQRTDVVVDGSTSGMSDYEMEEDSPMVPPRPPSQCSVDTHFSSLTNVVNRMAGYNPEGEEEDSPGADSCNPDVLNRLDTTETRGKQNENASDRGQVANITSYMGTSGQANLTQQIRLNNSLPSAQMHSSNPAVHVRAENGEMHNRNQVFNQPRNVPRPHDNMQQFGNNGSQVQAQVHDRRGTQHISELLSLQLSSNSIPAEFKRNPQQTSLLGEYREPSQGPLPNLRGVNPSGARPQLCPYPPPQQQPGLPRFPVARAMPLVGSRKDNVNNAAGYHPGRGQLQARRNDVNNPPGFRMGLQQGHRNDVNPAARFPMGLQQGCRNDMNNPAGFRVGPQRGGQNDTNSAAGFRMGPPHTNNPGGLYMGPQQGRRYQGLPQHSQARGDGINRMRQDGGRIWDTPSPPPPPPPPPLPSHQGYVPGMKSPPKSFKTVSRPKQGPIDIFIRRIREEIEGRLRTCGQIAEEYVSTVGCRLLDRFLQEEGQALFQRPQFNMELQRRIFKFVDCHYRQECPRSW</sequence>